<dbReference type="AlphaFoldDB" id="A0ABD5RCF2"/>
<dbReference type="EMBL" id="JBHSKX010000002">
    <property type="protein sequence ID" value="MFC5367377.1"/>
    <property type="molecule type" value="Genomic_DNA"/>
</dbReference>
<protein>
    <submittedName>
        <fullName evidence="2">Uncharacterized protein</fullName>
    </submittedName>
</protein>
<feature type="region of interest" description="Disordered" evidence="1">
    <location>
        <begin position="1"/>
        <end position="27"/>
    </location>
</feature>
<keyword evidence="3" id="KW-1185">Reference proteome</keyword>
<comment type="caution">
    <text evidence="2">The sequence shown here is derived from an EMBL/GenBank/DDBJ whole genome shotgun (WGS) entry which is preliminary data.</text>
</comment>
<gene>
    <name evidence="2" type="ORF">ACFPJ5_10545</name>
</gene>
<accession>A0ABD5RCF2</accession>
<proteinExistence type="predicted"/>
<dbReference type="Proteomes" id="UP001596201">
    <property type="component" value="Unassembled WGS sequence"/>
</dbReference>
<evidence type="ECO:0000256" key="1">
    <source>
        <dbReference type="SAM" id="MobiDB-lite"/>
    </source>
</evidence>
<name>A0ABD5RCF2_9EURY</name>
<organism evidence="2 3">
    <name type="scientific">Salinirubrum litoreum</name>
    <dbReference type="NCBI Taxonomy" id="1126234"/>
    <lineage>
        <taxon>Archaea</taxon>
        <taxon>Methanobacteriati</taxon>
        <taxon>Methanobacteriota</taxon>
        <taxon>Stenosarchaea group</taxon>
        <taxon>Halobacteria</taxon>
        <taxon>Halobacteriales</taxon>
        <taxon>Haloferacaceae</taxon>
        <taxon>Salinirubrum</taxon>
    </lineage>
</organism>
<reference evidence="2 3" key="1">
    <citation type="journal article" date="2019" name="Int. J. Syst. Evol. Microbiol.">
        <title>The Global Catalogue of Microorganisms (GCM) 10K type strain sequencing project: providing services to taxonomists for standard genome sequencing and annotation.</title>
        <authorList>
            <consortium name="The Broad Institute Genomics Platform"/>
            <consortium name="The Broad Institute Genome Sequencing Center for Infectious Disease"/>
            <person name="Wu L."/>
            <person name="Ma J."/>
        </authorList>
    </citation>
    <scope>NUCLEOTIDE SEQUENCE [LARGE SCALE GENOMIC DNA]</scope>
    <source>
        <strain evidence="2 3">CGMCC 1.12237</strain>
    </source>
</reference>
<dbReference type="RefSeq" id="WP_227229634.1">
    <property type="nucleotide sequence ID" value="NZ_JAJCVJ010000002.1"/>
</dbReference>
<evidence type="ECO:0000313" key="3">
    <source>
        <dbReference type="Proteomes" id="UP001596201"/>
    </source>
</evidence>
<evidence type="ECO:0000313" key="2">
    <source>
        <dbReference type="EMBL" id="MFC5367377.1"/>
    </source>
</evidence>
<sequence length="57" mass="6207">METEPDDEPARLRGEEPSSEPAASVSAYESRPGRLVFTEEGNTEGWIAIDGAVDVER</sequence>